<dbReference type="InterPro" id="IPR046489">
    <property type="entry name" value="DUF6582"/>
</dbReference>
<dbReference type="AlphaFoldDB" id="A0A561VLN0"/>
<dbReference type="RefSeq" id="WP_122978898.1">
    <property type="nucleotide sequence ID" value="NZ_BOMX01000095.1"/>
</dbReference>
<reference evidence="2 3" key="1">
    <citation type="submission" date="2019-06" db="EMBL/GenBank/DDBJ databases">
        <title>Sequencing the genomes of 1000 actinobacteria strains.</title>
        <authorList>
            <person name="Klenk H.-P."/>
        </authorList>
    </citation>
    <scope>NUCLEOTIDE SEQUENCE [LARGE SCALE GENOMIC DNA]</scope>
    <source>
        <strain evidence="2 3">DSM 43866</strain>
    </source>
</reference>
<feature type="region of interest" description="Disordered" evidence="1">
    <location>
        <begin position="74"/>
        <end position="125"/>
    </location>
</feature>
<organism evidence="2 3">
    <name type="scientific">Actinoplanes teichomyceticus</name>
    <dbReference type="NCBI Taxonomy" id="1867"/>
    <lineage>
        <taxon>Bacteria</taxon>
        <taxon>Bacillati</taxon>
        <taxon>Actinomycetota</taxon>
        <taxon>Actinomycetes</taxon>
        <taxon>Micromonosporales</taxon>
        <taxon>Micromonosporaceae</taxon>
        <taxon>Actinoplanes</taxon>
    </lineage>
</organism>
<accession>A0A561VLN0</accession>
<protein>
    <recommendedName>
        <fullName evidence="4">Rho termination factor-like protein</fullName>
    </recommendedName>
</protein>
<sequence length="137" mass="15437">MAAKKTTALDAAARDAMPDSEFAFPRLRKEPLHDASHVRNAIARFDQVRDATDAERDEAFRRIQRAARRLGVQMTETSWRELGKPTKRMKSSSKPRDPGVARSGRTKAELYAEARDRGVAGRSTMTKAELVRALQKR</sequence>
<evidence type="ECO:0000313" key="3">
    <source>
        <dbReference type="Proteomes" id="UP000320239"/>
    </source>
</evidence>
<keyword evidence="3" id="KW-1185">Reference proteome</keyword>
<name>A0A561VLN0_ACTTI</name>
<dbReference type="Proteomes" id="UP000320239">
    <property type="component" value="Unassembled WGS sequence"/>
</dbReference>
<dbReference type="Pfam" id="PF20223">
    <property type="entry name" value="DUF6582"/>
    <property type="match status" value="1"/>
</dbReference>
<feature type="compositionally biased region" description="Basic and acidic residues" evidence="1">
    <location>
        <begin position="106"/>
        <end position="119"/>
    </location>
</feature>
<evidence type="ECO:0008006" key="4">
    <source>
        <dbReference type="Google" id="ProtNLM"/>
    </source>
</evidence>
<dbReference type="EMBL" id="VIWY01000005">
    <property type="protein sequence ID" value="TWG12521.1"/>
    <property type="molecule type" value="Genomic_DNA"/>
</dbReference>
<evidence type="ECO:0000313" key="2">
    <source>
        <dbReference type="EMBL" id="TWG12521.1"/>
    </source>
</evidence>
<gene>
    <name evidence="2" type="ORF">FHX34_105388</name>
</gene>
<comment type="caution">
    <text evidence="2">The sequence shown here is derived from an EMBL/GenBank/DDBJ whole genome shotgun (WGS) entry which is preliminary data.</text>
</comment>
<dbReference type="OrthoDB" id="4870048at2"/>
<evidence type="ECO:0000256" key="1">
    <source>
        <dbReference type="SAM" id="MobiDB-lite"/>
    </source>
</evidence>
<proteinExistence type="predicted"/>